<protein>
    <submittedName>
        <fullName evidence="2">SCP domain-containing protein</fullName>
    </submittedName>
</protein>
<keyword evidence="1" id="KW-0732">Signal</keyword>
<reference evidence="2" key="1">
    <citation type="submission" date="2019-11" db="UniProtKB">
        <authorList>
            <consortium name="WormBaseParasite"/>
        </authorList>
    </citation>
    <scope>IDENTIFICATION</scope>
</reference>
<dbReference type="AlphaFoldDB" id="A0A5K3G2G4"/>
<sequence length="78" mass="8826">MLFGGFPEDMSKLVGLLLVAWHVVAEVPSKKEREEIVECHTKLREGVQPTAAGMQLMVCLSNWQRFLCTFYAVIPDCQ</sequence>
<evidence type="ECO:0000313" key="2">
    <source>
        <dbReference type="WBParaSite" id="MCU_014948-RA"/>
    </source>
</evidence>
<feature type="chain" id="PRO_5024411726" evidence="1">
    <location>
        <begin position="26"/>
        <end position="78"/>
    </location>
</feature>
<proteinExistence type="predicted"/>
<evidence type="ECO:0000256" key="1">
    <source>
        <dbReference type="SAM" id="SignalP"/>
    </source>
</evidence>
<feature type="signal peptide" evidence="1">
    <location>
        <begin position="1"/>
        <end position="25"/>
    </location>
</feature>
<accession>A0A5K3G2G4</accession>
<name>A0A5K3G2G4_MESCO</name>
<dbReference type="WBParaSite" id="MCU_014948-RA">
    <property type="protein sequence ID" value="MCU_014948-RA"/>
    <property type="gene ID" value="MCU_014948"/>
</dbReference>
<organism evidence="2">
    <name type="scientific">Mesocestoides corti</name>
    <name type="common">Flatworm</name>
    <dbReference type="NCBI Taxonomy" id="53468"/>
    <lineage>
        <taxon>Eukaryota</taxon>
        <taxon>Metazoa</taxon>
        <taxon>Spiralia</taxon>
        <taxon>Lophotrochozoa</taxon>
        <taxon>Platyhelminthes</taxon>
        <taxon>Cestoda</taxon>
        <taxon>Eucestoda</taxon>
        <taxon>Cyclophyllidea</taxon>
        <taxon>Mesocestoididae</taxon>
        <taxon>Mesocestoides</taxon>
    </lineage>
</organism>